<name>A0A1G8V9X0_9EURY</name>
<sequence>MSDDKRRAGDIERYDGDRPRSDSARTNHRRELASRDSNAVQSAEAGSIADAVSGSLSSRETVTVASDSARATLVGVPRVDIEEFVYDHQVDSGGQQPVALFDVENTSDSPLRWQSSRTQFIGDDEYTYGPTRASLDPSSLGPGCHTRQVEVQPGRKARIVTLVESLPANVEVVEVVHSLGSNERLVFTL</sequence>
<gene>
    <name evidence="2" type="ORF">SAMN05216226_10641</name>
</gene>
<proteinExistence type="predicted"/>
<dbReference type="OrthoDB" id="275722at2157"/>
<evidence type="ECO:0000313" key="3">
    <source>
        <dbReference type="Proteomes" id="UP000198856"/>
    </source>
</evidence>
<accession>A0A1G8V9X0</accession>
<dbReference type="AlphaFoldDB" id="A0A1G8V9X0"/>
<dbReference type="STRING" id="890420.SAMN05216226_10641"/>
<reference evidence="2 3" key="1">
    <citation type="submission" date="2016-10" db="EMBL/GenBank/DDBJ databases">
        <authorList>
            <person name="de Groot N.N."/>
        </authorList>
    </citation>
    <scope>NUCLEOTIDE SEQUENCE [LARGE SCALE GENOMIC DNA]</scope>
    <source>
        <strain evidence="2 3">IBRC-M10015</strain>
    </source>
</reference>
<dbReference type="EMBL" id="FNFC01000006">
    <property type="protein sequence ID" value="SDJ61970.1"/>
    <property type="molecule type" value="Genomic_DNA"/>
</dbReference>
<keyword evidence="3" id="KW-1185">Reference proteome</keyword>
<feature type="region of interest" description="Disordered" evidence="1">
    <location>
        <begin position="1"/>
        <end position="57"/>
    </location>
</feature>
<organism evidence="2 3">
    <name type="scientific">Halovenus aranensis</name>
    <dbReference type="NCBI Taxonomy" id="890420"/>
    <lineage>
        <taxon>Archaea</taxon>
        <taxon>Methanobacteriati</taxon>
        <taxon>Methanobacteriota</taxon>
        <taxon>Stenosarchaea group</taxon>
        <taxon>Halobacteria</taxon>
        <taxon>Halobacteriales</taxon>
        <taxon>Haloarculaceae</taxon>
        <taxon>Halovenus</taxon>
    </lineage>
</organism>
<dbReference type="Proteomes" id="UP000198856">
    <property type="component" value="Unassembled WGS sequence"/>
</dbReference>
<evidence type="ECO:0000313" key="2">
    <source>
        <dbReference type="EMBL" id="SDJ61970.1"/>
    </source>
</evidence>
<evidence type="ECO:0008006" key="4">
    <source>
        <dbReference type="Google" id="ProtNLM"/>
    </source>
</evidence>
<feature type="compositionally biased region" description="Basic and acidic residues" evidence="1">
    <location>
        <begin position="1"/>
        <end position="34"/>
    </location>
</feature>
<evidence type="ECO:0000256" key="1">
    <source>
        <dbReference type="SAM" id="MobiDB-lite"/>
    </source>
</evidence>
<dbReference type="RefSeq" id="WP_092701378.1">
    <property type="nucleotide sequence ID" value="NZ_FNFC01000006.1"/>
</dbReference>
<protein>
    <recommendedName>
        <fullName evidence="4">DUF4352 domain-containing protein</fullName>
    </recommendedName>
</protein>